<comment type="caution">
    <text evidence="1">The sequence shown here is derived from an EMBL/GenBank/DDBJ whole genome shotgun (WGS) entry which is preliminary data.</text>
</comment>
<protein>
    <submittedName>
        <fullName evidence="1">Uncharacterized protein</fullName>
    </submittedName>
</protein>
<reference evidence="1" key="1">
    <citation type="submission" date="2022-07" db="EMBL/GenBank/DDBJ databases">
        <title>Genome Sequence of Lecanicillium saksenae.</title>
        <authorList>
            <person name="Buettner E."/>
        </authorList>
    </citation>
    <scope>NUCLEOTIDE SEQUENCE</scope>
    <source>
        <strain evidence="1">VT-O1</strain>
    </source>
</reference>
<dbReference type="Proteomes" id="UP001148737">
    <property type="component" value="Unassembled WGS sequence"/>
</dbReference>
<keyword evidence="2" id="KW-1185">Reference proteome</keyword>
<accession>A0ACC1R829</accession>
<organism evidence="1 2">
    <name type="scientific">Lecanicillium saksenae</name>
    <dbReference type="NCBI Taxonomy" id="468837"/>
    <lineage>
        <taxon>Eukaryota</taxon>
        <taxon>Fungi</taxon>
        <taxon>Dikarya</taxon>
        <taxon>Ascomycota</taxon>
        <taxon>Pezizomycotina</taxon>
        <taxon>Sordariomycetes</taxon>
        <taxon>Hypocreomycetidae</taxon>
        <taxon>Hypocreales</taxon>
        <taxon>Cordycipitaceae</taxon>
        <taxon>Lecanicillium</taxon>
    </lineage>
</organism>
<dbReference type="EMBL" id="JANAKD010000050">
    <property type="protein sequence ID" value="KAJ3498443.1"/>
    <property type="molecule type" value="Genomic_DNA"/>
</dbReference>
<evidence type="ECO:0000313" key="1">
    <source>
        <dbReference type="EMBL" id="KAJ3498443.1"/>
    </source>
</evidence>
<name>A0ACC1R829_9HYPO</name>
<gene>
    <name evidence="1" type="ORF">NLG97_g1109</name>
</gene>
<proteinExistence type="predicted"/>
<evidence type="ECO:0000313" key="2">
    <source>
        <dbReference type="Proteomes" id="UP001148737"/>
    </source>
</evidence>
<sequence length="253" mass="26997">MPGLSGGQSLDLEDSLVDETGFTTTFDLPGANSLAPRSTAPKRRVARITFSNVALSHTVVAKFKPVAFLKASFRNTSKLTLLRGQATLVLDGSFMGRAAVPRCSAGDRFSLSLGADPAIKVVYPKPDVRRATTGLFNRENSSIYVRTVSLHNTRASAGKATSILVLDQIPVSEDERLRVELISPRGLTVDGGSVPIQGKQIDGKEDKNWGKATAELKKSGEVSWLVTLNAGKTVKLSLEYGVSLPSGDNAIQN</sequence>